<proteinExistence type="predicted"/>
<accession>A0AAV4UV18</accession>
<evidence type="ECO:0000313" key="3">
    <source>
        <dbReference type="Proteomes" id="UP001054837"/>
    </source>
</evidence>
<feature type="region of interest" description="Disordered" evidence="1">
    <location>
        <begin position="25"/>
        <end position="51"/>
    </location>
</feature>
<evidence type="ECO:0000256" key="1">
    <source>
        <dbReference type="SAM" id="MobiDB-lite"/>
    </source>
</evidence>
<name>A0AAV4UV18_9ARAC</name>
<protein>
    <submittedName>
        <fullName evidence="2">Uncharacterized protein</fullName>
    </submittedName>
</protein>
<dbReference type="Proteomes" id="UP001054837">
    <property type="component" value="Unassembled WGS sequence"/>
</dbReference>
<organism evidence="2 3">
    <name type="scientific">Caerostris darwini</name>
    <dbReference type="NCBI Taxonomy" id="1538125"/>
    <lineage>
        <taxon>Eukaryota</taxon>
        <taxon>Metazoa</taxon>
        <taxon>Ecdysozoa</taxon>
        <taxon>Arthropoda</taxon>
        <taxon>Chelicerata</taxon>
        <taxon>Arachnida</taxon>
        <taxon>Araneae</taxon>
        <taxon>Araneomorphae</taxon>
        <taxon>Entelegynae</taxon>
        <taxon>Araneoidea</taxon>
        <taxon>Araneidae</taxon>
        <taxon>Caerostris</taxon>
    </lineage>
</organism>
<gene>
    <name evidence="2" type="ORF">CDAR_521381</name>
</gene>
<evidence type="ECO:0000313" key="2">
    <source>
        <dbReference type="EMBL" id="GIY61249.1"/>
    </source>
</evidence>
<dbReference type="AlphaFoldDB" id="A0AAV4UV18"/>
<keyword evidence="3" id="KW-1185">Reference proteome</keyword>
<comment type="caution">
    <text evidence="2">The sequence shown here is derived from an EMBL/GenBank/DDBJ whole genome shotgun (WGS) entry which is preliminary data.</text>
</comment>
<reference evidence="2 3" key="1">
    <citation type="submission" date="2021-06" db="EMBL/GenBank/DDBJ databases">
        <title>Caerostris darwini draft genome.</title>
        <authorList>
            <person name="Kono N."/>
            <person name="Arakawa K."/>
        </authorList>
    </citation>
    <scope>NUCLEOTIDE SEQUENCE [LARGE SCALE GENOMIC DNA]</scope>
</reference>
<dbReference type="EMBL" id="BPLQ01011929">
    <property type="protein sequence ID" value="GIY61249.1"/>
    <property type="molecule type" value="Genomic_DNA"/>
</dbReference>
<sequence length="102" mass="11731">MFLKECMYLEIFGKARPLPRTTAEFLERREGRNTGNSARQSAPGRVDSIDAPATSPFDRMLWEMCPLIKRGRRRGAALRHIVCTINKYYNTTVLCHIVKTTK</sequence>